<reference evidence="8 9" key="1">
    <citation type="submission" date="2019-06" db="EMBL/GenBank/DDBJ databases">
        <title>Whole genome sequence for Cellvibrionaceae sp. R142.</title>
        <authorList>
            <person name="Wang G."/>
        </authorList>
    </citation>
    <scope>NUCLEOTIDE SEQUENCE [LARGE SCALE GENOMIC DNA]</scope>
    <source>
        <strain evidence="8 9">R142</strain>
    </source>
</reference>
<feature type="domain" description="Methyltransferase small N-terminal" evidence="7">
    <location>
        <begin position="27"/>
        <end position="129"/>
    </location>
</feature>
<keyword evidence="9" id="KW-1185">Reference proteome</keyword>
<dbReference type="GO" id="GO:0008990">
    <property type="term" value="F:rRNA (guanine-N2-)-methyltransferase activity"/>
    <property type="evidence" value="ECO:0007669"/>
    <property type="project" value="InterPro"/>
</dbReference>
<evidence type="ECO:0000256" key="4">
    <source>
        <dbReference type="ARBA" id="ARBA00022679"/>
    </source>
</evidence>
<dbReference type="InterPro" id="IPR029063">
    <property type="entry name" value="SAM-dependent_MTases_sf"/>
</dbReference>
<sequence length="349" mass="37890">MDPCYSALLPYLTAPDRPTLWFADENASTAGARLQRGRHPYLTAFSNRYDVYQHLCDRGVRSHFCDFDCALLDTVKCNILVYRISKEKPLTHHLINRAYTCLEDGGTLVLCGEKSEGIKSYAKKASVLFGSNATLKKAGRAYITTITKTPAAGPRLDDQHYAELRPIAQVGGTPIYSKPGVFGWNKIDAGSALLIENLAPLLALLPAPPATLLDLGCGYGYLTLASTAITAQRRVATDNNAAALKAAEYNFSNARLAVSVVADDCGAQLRERFDLIVCNPPFHRGFGVEGDLTDKFLQRAAQLLSAQGAAFFVVNQFLPLQRKAAALFTTVNKVAGNGSFNVFYLAGSR</sequence>
<protein>
    <submittedName>
        <fullName evidence="8">Class I SAM-dependent methyltransferase</fullName>
    </submittedName>
</protein>
<gene>
    <name evidence="8" type="ORF">FKG94_13395</name>
</gene>
<dbReference type="OrthoDB" id="29650at2"/>
<dbReference type="InterPro" id="IPR013675">
    <property type="entry name" value="Mtase_sm_N"/>
</dbReference>
<organism evidence="8 9">
    <name type="scientific">Exilibacterium tricleocarpae</name>
    <dbReference type="NCBI Taxonomy" id="2591008"/>
    <lineage>
        <taxon>Bacteria</taxon>
        <taxon>Pseudomonadati</taxon>
        <taxon>Pseudomonadota</taxon>
        <taxon>Gammaproteobacteria</taxon>
        <taxon>Cellvibrionales</taxon>
        <taxon>Cellvibrionaceae</taxon>
        <taxon>Exilibacterium</taxon>
    </lineage>
</organism>
<keyword evidence="4 8" id="KW-0808">Transferase</keyword>
<dbReference type="InterPro" id="IPR002052">
    <property type="entry name" value="DNA_methylase_N6_adenine_CS"/>
</dbReference>
<dbReference type="EMBL" id="VHSG01000013">
    <property type="protein sequence ID" value="TQV78070.1"/>
    <property type="molecule type" value="Genomic_DNA"/>
</dbReference>
<evidence type="ECO:0000259" key="7">
    <source>
        <dbReference type="Pfam" id="PF08468"/>
    </source>
</evidence>
<dbReference type="Gene3D" id="3.40.50.150">
    <property type="entry name" value="Vaccinia Virus protein VP39"/>
    <property type="match status" value="2"/>
</dbReference>
<dbReference type="CDD" id="cd02440">
    <property type="entry name" value="AdoMet_MTases"/>
    <property type="match status" value="1"/>
</dbReference>
<dbReference type="GO" id="GO:0003676">
    <property type="term" value="F:nucleic acid binding"/>
    <property type="evidence" value="ECO:0007669"/>
    <property type="project" value="InterPro"/>
</dbReference>
<dbReference type="PANTHER" id="PTHR47816">
    <property type="entry name" value="RIBOSOMAL RNA SMALL SUBUNIT METHYLTRANSFERASE C"/>
    <property type="match status" value="1"/>
</dbReference>
<evidence type="ECO:0000256" key="2">
    <source>
        <dbReference type="ARBA" id="ARBA00022552"/>
    </source>
</evidence>
<dbReference type="RefSeq" id="WP_142904849.1">
    <property type="nucleotide sequence ID" value="NZ_ML660094.1"/>
</dbReference>
<accession>A0A545TLH4</accession>
<keyword evidence="1" id="KW-0963">Cytoplasm</keyword>
<dbReference type="Proteomes" id="UP000319732">
    <property type="component" value="Unassembled WGS sequence"/>
</dbReference>
<evidence type="ECO:0000259" key="6">
    <source>
        <dbReference type="Pfam" id="PF05175"/>
    </source>
</evidence>
<dbReference type="Pfam" id="PF08468">
    <property type="entry name" value="MTS_N"/>
    <property type="match status" value="1"/>
</dbReference>
<keyword evidence="5" id="KW-0949">S-adenosyl-L-methionine</keyword>
<evidence type="ECO:0000313" key="9">
    <source>
        <dbReference type="Proteomes" id="UP000319732"/>
    </source>
</evidence>
<dbReference type="AlphaFoldDB" id="A0A545TLH4"/>
<dbReference type="InterPro" id="IPR007848">
    <property type="entry name" value="Small_mtfrase_dom"/>
</dbReference>
<dbReference type="PANTHER" id="PTHR47816:SF4">
    <property type="entry name" value="RIBOSOMAL RNA SMALL SUBUNIT METHYLTRANSFERASE C"/>
    <property type="match status" value="1"/>
</dbReference>
<dbReference type="PROSITE" id="PS00092">
    <property type="entry name" value="N6_MTASE"/>
    <property type="match status" value="1"/>
</dbReference>
<comment type="caution">
    <text evidence="8">The sequence shown here is derived from an EMBL/GenBank/DDBJ whole genome shotgun (WGS) entry which is preliminary data.</text>
</comment>
<keyword evidence="2" id="KW-0698">rRNA processing</keyword>
<feature type="domain" description="Methyltransferase small" evidence="6">
    <location>
        <begin position="175"/>
        <end position="343"/>
    </location>
</feature>
<evidence type="ECO:0000313" key="8">
    <source>
        <dbReference type="EMBL" id="TQV78070.1"/>
    </source>
</evidence>
<evidence type="ECO:0000256" key="5">
    <source>
        <dbReference type="ARBA" id="ARBA00022691"/>
    </source>
</evidence>
<evidence type="ECO:0000256" key="1">
    <source>
        <dbReference type="ARBA" id="ARBA00022490"/>
    </source>
</evidence>
<dbReference type="Pfam" id="PF05175">
    <property type="entry name" value="MTS"/>
    <property type="match status" value="1"/>
</dbReference>
<dbReference type="SUPFAM" id="SSF53335">
    <property type="entry name" value="S-adenosyl-L-methionine-dependent methyltransferases"/>
    <property type="match status" value="1"/>
</dbReference>
<keyword evidence="3 8" id="KW-0489">Methyltransferase</keyword>
<evidence type="ECO:0000256" key="3">
    <source>
        <dbReference type="ARBA" id="ARBA00022603"/>
    </source>
</evidence>
<dbReference type="InterPro" id="IPR046977">
    <property type="entry name" value="RsmC/RlmG"/>
</dbReference>
<name>A0A545TLH4_9GAMM</name>
<dbReference type="PRINTS" id="PR00507">
    <property type="entry name" value="N12N6MTFRASE"/>
</dbReference>
<proteinExistence type="predicted"/>